<dbReference type="GO" id="GO:0016787">
    <property type="term" value="F:hydrolase activity"/>
    <property type="evidence" value="ECO:0007669"/>
    <property type="project" value="UniProtKB-KW"/>
</dbReference>
<dbReference type="SUPFAM" id="SSF53474">
    <property type="entry name" value="alpha/beta-Hydrolases"/>
    <property type="match status" value="1"/>
</dbReference>
<evidence type="ECO:0000259" key="1">
    <source>
        <dbReference type="Pfam" id="PF12146"/>
    </source>
</evidence>
<dbReference type="InterPro" id="IPR022742">
    <property type="entry name" value="Hydrolase_4"/>
</dbReference>
<organism evidence="2 3">
    <name type="scientific">Pseudoduganella flava</name>
    <dbReference type="NCBI Taxonomy" id="871742"/>
    <lineage>
        <taxon>Bacteria</taxon>
        <taxon>Pseudomonadati</taxon>
        <taxon>Pseudomonadota</taxon>
        <taxon>Betaproteobacteria</taxon>
        <taxon>Burkholderiales</taxon>
        <taxon>Oxalobacteraceae</taxon>
        <taxon>Telluria group</taxon>
        <taxon>Pseudoduganella</taxon>
    </lineage>
</organism>
<protein>
    <submittedName>
        <fullName evidence="2">Alpha-beta hydrolase superfamily lysophospholipase</fullName>
    </submittedName>
</protein>
<dbReference type="EMBL" id="VLKW01000001">
    <property type="protein sequence ID" value="TWI51043.1"/>
    <property type="molecule type" value="Genomic_DNA"/>
</dbReference>
<evidence type="ECO:0000313" key="3">
    <source>
        <dbReference type="Proteomes" id="UP000315112"/>
    </source>
</evidence>
<reference evidence="2 3" key="1">
    <citation type="journal article" date="2015" name="Stand. Genomic Sci.">
        <title>Genomic Encyclopedia of Bacterial and Archaeal Type Strains, Phase III: the genomes of soil and plant-associated and newly described type strains.</title>
        <authorList>
            <person name="Whitman W.B."/>
            <person name="Woyke T."/>
            <person name="Klenk H.P."/>
            <person name="Zhou Y."/>
            <person name="Lilburn T.G."/>
            <person name="Beck B.J."/>
            <person name="De Vos P."/>
            <person name="Vandamme P."/>
            <person name="Eisen J.A."/>
            <person name="Garrity G."/>
            <person name="Hugenholtz P."/>
            <person name="Kyrpides N.C."/>
        </authorList>
    </citation>
    <scope>NUCLEOTIDE SEQUENCE [LARGE SCALE GENOMIC DNA]</scope>
    <source>
        <strain evidence="2 3">CGMCC 1.10685</strain>
    </source>
</reference>
<name>A0A562Q2Y0_9BURK</name>
<dbReference type="RefSeq" id="WP_229418548.1">
    <property type="nucleotide sequence ID" value="NZ_CP046904.1"/>
</dbReference>
<proteinExistence type="predicted"/>
<accession>A0A562Q2Y0</accession>
<evidence type="ECO:0000313" key="2">
    <source>
        <dbReference type="EMBL" id="TWI51043.1"/>
    </source>
</evidence>
<gene>
    <name evidence="2" type="ORF">IP92_00025</name>
</gene>
<dbReference type="Gene3D" id="3.40.50.1820">
    <property type="entry name" value="alpha/beta hydrolase"/>
    <property type="match status" value="1"/>
</dbReference>
<dbReference type="InterPro" id="IPR029058">
    <property type="entry name" value="AB_hydrolase_fold"/>
</dbReference>
<dbReference type="AlphaFoldDB" id="A0A562Q2Y0"/>
<dbReference type="InterPro" id="IPR051044">
    <property type="entry name" value="MAG_DAG_Lipase"/>
</dbReference>
<dbReference type="Proteomes" id="UP000315112">
    <property type="component" value="Unassembled WGS sequence"/>
</dbReference>
<keyword evidence="2" id="KW-0378">Hydrolase</keyword>
<comment type="caution">
    <text evidence="2">The sequence shown here is derived from an EMBL/GenBank/DDBJ whole genome shotgun (WGS) entry which is preliminary data.</text>
</comment>
<dbReference type="PANTHER" id="PTHR11614">
    <property type="entry name" value="PHOSPHOLIPASE-RELATED"/>
    <property type="match status" value="1"/>
</dbReference>
<feature type="domain" description="Serine aminopeptidase S33" evidence="1">
    <location>
        <begin position="34"/>
        <end position="267"/>
    </location>
</feature>
<dbReference type="Pfam" id="PF12146">
    <property type="entry name" value="Hydrolase_4"/>
    <property type="match status" value="1"/>
</dbReference>
<sequence>MTVAPGMRFGEDALASFDGRAGAPRTVHVWEPPAPRAVLLALHGGMAHAGDWVAVARLFRSHGIATAAYDLCGHAQGRRVDIPGFDVFLEETTLFHDWVRRRYAGLPVFVIGHSMGGLIATRWGLAGVDGIAGFILSSPYYVNAIPVAAPLRKLSAVLAWLVPKMKVPLASLTDVLTHDPDITDRHHRDEADGVRATEVSVRFGHALQQAQQGLSLEGWRHPLYVVLAGQDRLADTRASLELLRDVPAELLTCRVEPGNYHENFNEVNREAIVADIVRWIDARLALPSAAPVR</sequence>